<gene>
    <name evidence="1" type="ORF">NPIL_701991</name>
</gene>
<sequence length="102" mass="11690">MLHVRIHPKIVEFEGKEWNWKFFSISDNLGSFRAEERQPSKAHTDLGRCVFCSWESRPSDLESLCENVGKGGYDGKLRVCASQSMEDLSDIYEVRYVADSAL</sequence>
<dbReference type="EMBL" id="BMAW01123261">
    <property type="protein sequence ID" value="GFU02492.1"/>
    <property type="molecule type" value="Genomic_DNA"/>
</dbReference>
<comment type="caution">
    <text evidence="1">The sequence shown here is derived from an EMBL/GenBank/DDBJ whole genome shotgun (WGS) entry which is preliminary data.</text>
</comment>
<organism evidence="1 2">
    <name type="scientific">Nephila pilipes</name>
    <name type="common">Giant wood spider</name>
    <name type="synonym">Nephila maculata</name>
    <dbReference type="NCBI Taxonomy" id="299642"/>
    <lineage>
        <taxon>Eukaryota</taxon>
        <taxon>Metazoa</taxon>
        <taxon>Ecdysozoa</taxon>
        <taxon>Arthropoda</taxon>
        <taxon>Chelicerata</taxon>
        <taxon>Arachnida</taxon>
        <taxon>Araneae</taxon>
        <taxon>Araneomorphae</taxon>
        <taxon>Entelegynae</taxon>
        <taxon>Araneoidea</taxon>
        <taxon>Nephilidae</taxon>
        <taxon>Nephila</taxon>
    </lineage>
</organism>
<dbReference type="AlphaFoldDB" id="A0A8X6UD34"/>
<proteinExistence type="predicted"/>
<dbReference type="Proteomes" id="UP000887013">
    <property type="component" value="Unassembled WGS sequence"/>
</dbReference>
<evidence type="ECO:0000313" key="1">
    <source>
        <dbReference type="EMBL" id="GFU02492.1"/>
    </source>
</evidence>
<evidence type="ECO:0000313" key="2">
    <source>
        <dbReference type="Proteomes" id="UP000887013"/>
    </source>
</evidence>
<keyword evidence="2" id="KW-1185">Reference proteome</keyword>
<protein>
    <submittedName>
        <fullName evidence="1">Uncharacterized protein</fullName>
    </submittedName>
</protein>
<name>A0A8X6UD34_NEPPI</name>
<accession>A0A8X6UD34</accession>
<reference evidence="1" key="1">
    <citation type="submission" date="2020-08" db="EMBL/GenBank/DDBJ databases">
        <title>Multicomponent nature underlies the extraordinary mechanical properties of spider dragline silk.</title>
        <authorList>
            <person name="Kono N."/>
            <person name="Nakamura H."/>
            <person name="Mori M."/>
            <person name="Yoshida Y."/>
            <person name="Ohtoshi R."/>
            <person name="Malay A.D."/>
            <person name="Moran D.A.P."/>
            <person name="Tomita M."/>
            <person name="Numata K."/>
            <person name="Arakawa K."/>
        </authorList>
    </citation>
    <scope>NUCLEOTIDE SEQUENCE</scope>
</reference>